<evidence type="ECO:0000313" key="3">
    <source>
        <dbReference type="Proteomes" id="UP000035642"/>
    </source>
</evidence>
<feature type="compositionally biased region" description="Polar residues" evidence="1">
    <location>
        <begin position="188"/>
        <end position="198"/>
    </location>
</feature>
<keyword evidence="2" id="KW-0472">Membrane</keyword>
<protein>
    <submittedName>
        <fullName evidence="4">Uncharacterized protein</fullName>
    </submittedName>
</protein>
<feature type="compositionally biased region" description="Basic and acidic residues" evidence="1">
    <location>
        <begin position="267"/>
        <end position="292"/>
    </location>
</feature>
<feature type="compositionally biased region" description="Low complexity" evidence="1">
    <location>
        <begin position="199"/>
        <end position="213"/>
    </location>
</feature>
<reference evidence="4" key="2">
    <citation type="submission" date="2016-04" db="UniProtKB">
        <authorList>
            <consortium name="WormBaseParasite"/>
        </authorList>
    </citation>
    <scope>IDENTIFICATION</scope>
</reference>
<feature type="region of interest" description="Disordered" evidence="1">
    <location>
        <begin position="181"/>
        <end position="322"/>
    </location>
</feature>
<name>A0A158P7N9_ANGCA</name>
<keyword evidence="3" id="KW-1185">Reference proteome</keyword>
<accession>A0A158P7N9</accession>
<organism evidence="3 4">
    <name type="scientific">Angiostrongylus cantonensis</name>
    <name type="common">Rat lungworm</name>
    <dbReference type="NCBI Taxonomy" id="6313"/>
    <lineage>
        <taxon>Eukaryota</taxon>
        <taxon>Metazoa</taxon>
        <taxon>Ecdysozoa</taxon>
        <taxon>Nematoda</taxon>
        <taxon>Chromadorea</taxon>
        <taxon>Rhabditida</taxon>
        <taxon>Rhabditina</taxon>
        <taxon>Rhabditomorpha</taxon>
        <taxon>Strongyloidea</taxon>
        <taxon>Metastrongylidae</taxon>
        <taxon>Angiostrongylus</taxon>
    </lineage>
</organism>
<proteinExistence type="predicted"/>
<evidence type="ECO:0000256" key="2">
    <source>
        <dbReference type="SAM" id="Phobius"/>
    </source>
</evidence>
<evidence type="ECO:0000313" key="4">
    <source>
        <dbReference type="WBParaSite" id="ACAC_0000286401-mRNA-1"/>
    </source>
</evidence>
<feature type="compositionally biased region" description="Polar residues" evidence="1">
    <location>
        <begin position="251"/>
        <end position="264"/>
    </location>
</feature>
<sequence>MEFNRSYLLIYFGTEKNEAVGKEESTWEIHNGFQHFYDSAAINIGSPEAFRVTSSPTTITSKEFIAKGVFSTDAGYWIPTEKANDERRTVVLRKKEEIDIFYGRNFLPLPGKPSEIRRISFSHDFQMIVTALREPLYVIVQNYIRTRPRKVLIAWAIGIVAAIVGTHYVVKKCRAQLRRPQLKRHDISTGTPSPSFSDTSKSTTSRASGSSDSLFKSPGVAKTPVQRSLKKETSLASFTPLKSERKVASKSPVNVSPAASQAVLTSKPEKKSTVRVDKGPIMKPVKPTDNKKTSRAVTPKVDKKNAVKKTKDIGLQKGKSPT</sequence>
<feature type="compositionally biased region" description="Basic and acidic residues" evidence="1">
    <location>
        <begin position="300"/>
        <end position="314"/>
    </location>
</feature>
<evidence type="ECO:0000256" key="1">
    <source>
        <dbReference type="SAM" id="MobiDB-lite"/>
    </source>
</evidence>
<keyword evidence="2" id="KW-1133">Transmembrane helix</keyword>
<dbReference type="WBParaSite" id="ACAC_0000286401-mRNA-1">
    <property type="protein sequence ID" value="ACAC_0000286401-mRNA-1"/>
    <property type="gene ID" value="ACAC_0000286401"/>
</dbReference>
<reference evidence="3" key="1">
    <citation type="submission" date="2012-09" db="EMBL/GenBank/DDBJ databases">
        <authorList>
            <person name="Martin A.A."/>
        </authorList>
    </citation>
    <scope>NUCLEOTIDE SEQUENCE</scope>
</reference>
<dbReference type="AlphaFoldDB" id="A0A158P7N9"/>
<dbReference type="Proteomes" id="UP000035642">
    <property type="component" value="Unassembled WGS sequence"/>
</dbReference>
<feature type="transmembrane region" description="Helical" evidence="2">
    <location>
        <begin position="151"/>
        <end position="170"/>
    </location>
</feature>
<keyword evidence="2" id="KW-0812">Transmembrane</keyword>